<dbReference type="PANTHER" id="PTHR42716:SF2">
    <property type="entry name" value="L-ASPARTATE OXIDASE, CHLOROPLASTIC"/>
    <property type="match status" value="1"/>
</dbReference>
<dbReference type="InterPro" id="IPR027477">
    <property type="entry name" value="Succ_DH/fumarate_Rdtase_cat_sf"/>
</dbReference>
<evidence type="ECO:0000256" key="2">
    <source>
        <dbReference type="ARBA" id="ARBA00004950"/>
    </source>
</evidence>
<sequence length="513" mass="51325">MTGFAALAGQPVIAGGGLAGLATALLMDRPSVLLSPAPLGQDAASALAQGGIAAAIGADDSVSLHVADTLVAGAGLCVPDAVAAIVGAGPDAVAGLRSLGVLFDLSADGAPDLHLEAAHSRARIAHALGDGTGAEIMRALVARVRATPRITVMEGARLRRLIVRDGRVAGVEIVRGGVMLTLSTGACVIATGGVGALFPATTSPVGGQGLGLACAARAGAVLRDMEFVQFHPTALADGPAGAPRALVSEAVRGAGAVLVDETGARFTDELAPRDVVARAIQAHLTAGHQVLLDARAATHGAFAQHFPGIARACAARGLDPDRQPLPVRPAVHYHMGGIETDLNGRSTVPGLWACGEAASTGLHGANRLASNSLLEAFVCAGFVARDLDAVSLPAPGPVGEPVPDEGDGVGLADMHACLGRAAGILRDGAGLARAARALVPHVATDDRALVGAMVCLAALERRESRGGHYRTDYPLTAATAVHSRLTLARTLTMLDALSSGAPVSTPADGLTVP</sequence>
<comment type="pathway">
    <text evidence="2">Cofactor biosynthesis; NAD(+) biosynthesis; iminoaspartate from L-aspartate (oxidase route): step 1/1.</text>
</comment>
<dbReference type="GO" id="GO:0034628">
    <property type="term" value="P:'de novo' NAD+ biosynthetic process from L-aspartate"/>
    <property type="evidence" value="ECO:0007669"/>
    <property type="project" value="TreeGrafter"/>
</dbReference>
<dbReference type="SUPFAM" id="SSF56425">
    <property type="entry name" value="Succinate dehydrogenase/fumarate reductase flavoprotein, catalytic domain"/>
    <property type="match status" value="1"/>
</dbReference>
<evidence type="ECO:0000256" key="4">
    <source>
        <dbReference type="ARBA" id="ARBA00012173"/>
    </source>
</evidence>
<dbReference type="AlphaFoldDB" id="A0A370G6M3"/>
<evidence type="ECO:0000313" key="12">
    <source>
        <dbReference type="EMBL" id="MBB2185649.1"/>
    </source>
</evidence>
<dbReference type="Gene3D" id="3.50.50.60">
    <property type="entry name" value="FAD/NAD(P)-binding domain"/>
    <property type="match status" value="1"/>
</dbReference>
<feature type="domain" description="Fumarate reductase/succinate dehydrogenase flavoprotein-like C-terminal" evidence="11">
    <location>
        <begin position="444"/>
        <end position="475"/>
    </location>
</feature>
<accession>A0A370G6M3</accession>
<dbReference type="SUPFAM" id="SSF46977">
    <property type="entry name" value="Succinate dehydrogenase/fumarate reductase flavoprotein C-terminal domain"/>
    <property type="match status" value="1"/>
</dbReference>
<proteinExistence type="inferred from homology"/>
<dbReference type="Pfam" id="PF00890">
    <property type="entry name" value="FAD_binding_2"/>
    <property type="match status" value="1"/>
</dbReference>
<evidence type="ECO:0000256" key="1">
    <source>
        <dbReference type="ARBA" id="ARBA00001974"/>
    </source>
</evidence>
<dbReference type="NCBIfam" id="NF005701">
    <property type="entry name" value="PRK07512.1"/>
    <property type="match status" value="1"/>
</dbReference>
<keyword evidence="5" id="KW-0285">Flavoprotein</keyword>
<evidence type="ECO:0000256" key="8">
    <source>
        <dbReference type="ARBA" id="ARBA00023002"/>
    </source>
</evidence>
<comment type="similarity">
    <text evidence="3">Belongs to the FAD-dependent oxidoreductase 2 family. NadB subfamily.</text>
</comment>
<evidence type="ECO:0000259" key="11">
    <source>
        <dbReference type="Pfam" id="PF02910"/>
    </source>
</evidence>
<dbReference type="InterPro" id="IPR036188">
    <property type="entry name" value="FAD/NAD-bd_sf"/>
</dbReference>
<dbReference type="InterPro" id="IPR005288">
    <property type="entry name" value="NadB"/>
</dbReference>
<dbReference type="OrthoDB" id="9806724at2"/>
<evidence type="ECO:0000313" key="14">
    <source>
        <dbReference type="Proteomes" id="UP000254958"/>
    </source>
</evidence>
<dbReference type="Proteomes" id="UP000254958">
    <property type="component" value="Unassembled WGS sequence"/>
</dbReference>
<dbReference type="EMBL" id="QQAW01000002">
    <property type="protein sequence ID" value="RDI39455.1"/>
    <property type="molecule type" value="Genomic_DNA"/>
</dbReference>
<dbReference type="Proteomes" id="UP000562982">
    <property type="component" value="Unassembled WGS sequence"/>
</dbReference>
<evidence type="ECO:0000256" key="7">
    <source>
        <dbReference type="ARBA" id="ARBA00022827"/>
    </source>
</evidence>
<evidence type="ECO:0000256" key="3">
    <source>
        <dbReference type="ARBA" id="ARBA00008562"/>
    </source>
</evidence>
<evidence type="ECO:0000313" key="13">
    <source>
        <dbReference type="EMBL" id="RDI39455.1"/>
    </source>
</evidence>
<keyword evidence="7" id="KW-0274">FAD</keyword>
<feature type="domain" description="FAD-dependent oxidoreductase 2 FAD-binding" evidence="10">
    <location>
        <begin position="12"/>
        <end position="373"/>
    </location>
</feature>
<name>A0A370G6M3_GLULI</name>
<comment type="cofactor">
    <cofactor evidence="1">
        <name>FAD</name>
        <dbReference type="ChEBI" id="CHEBI:57692"/>
    </cofactor>
</comment>
<organism evidence="13 14">
    <name type="scientific">Gluconacetobacter liquefaciens</name>
    <name type="common">Acetobacter liquefaciens</name>
    <dbReference type="NCBI Taxonomy" id="89584"/>
    <lineage>
        <taxon>Bacteria</taxon>
        <taxon>Pseudomonadati</taxon>
        <taxon>Pseudomonadota</taxon>
        <taxon>Alphaproteobacteria</taxon>
        <taxon>Acetobacterales</taxon>
        <taxon>Acetobacteraceae</taxon>
        <taxon>Gluconacetobacter</taxon>
    </lineage>
</organism>
<dbReference type="PANTHER" id="PTHR42716">
    <property type="entry name" value="L-ASPARTATE OXIDASE"/>
    <property type="match status" value="1"/>
</dbReference>
<evidence type="ECO:0000256" key="5">
    <source>
        <dbReference type="ARBA" id="ARBA00022630"/>
    </source>
</evidence>
<dbReference type="InterPro" id="IPR003953">
    <property type="entry name" value="FAD-dep_OxRdtase_2_FAD-bd"/>
</dbReference>
<dbReference type="Gene3D" id="1.20.58.100">
    <property type="entry name" value="Fumarate reductase/succinate dehydrogenase flavoprotein-like, C-terminal domain"/>
    <property type="match status" value="1"/>
</dbReference>
<keyword evidence="14" id="KW-1185">Reference proteome</keyword>
<reference evidence="12 15" key="2">
    <citation type="submission" date="2020-04" db="EMBL/GenBank/DDBJ databases">
        <title>Description of novel Gluconacetobacter.</title>
        <authorList>
            <person name="Sombolestani A."/>
        </authorList>
    </citation>
    <scope>NUCLEOTIDE SEQUENCE [LARGE SCALE GENOMIC DNA]</scope>
    <source>
        <strain evidence="12 15">LMG 1382</strain>
    </source>
</reference>
<evidence type="ECO:0000256" key="6">
    <source>
        <dbReference type="ARBA" id="ARBA00022642"/>
    </source>
</evidence>
<dbReference type="SUPFAM" id="SSF51905">
    <property type="entry name" value="FAD/NAD(P)-binding domain"/>
    <property type="match status" value="1"/>
</dbReference>
<dbReference type="InterPro" id="IPR015939">
    <property type="entry name" value="Fum_Rdtase/Succ_DH_flav-like_C"/>
</dbReference>
<gene>
    <name evidence="13" type="ORF">C7453_102243</name>
    <name evidence="12" type="ORF">HLH32_04495</name>
</gene>
<dbReference type="RefSeq" id="WP_114726329.1">
    <property type="nucleotide sequence ID" value="NZ_BJMI01000001.1"/>
</dbReference>
<comment type="catalytic activity">
    <reaction evidence="9">
        <text>L-aspartate + O2 = iminosuccinate + H2O2</text>
        <dbReference type="Rhea" id="RHEA:25876"/>
        <dbReference type="ChEBI" id="CHEBI:15379"/>
        <dbReference type="ChEBI" id="CHEBI:16240"/>
        <dbReference type="ChEBI" id="CHEBI:29991"/>
        <dbReference type="ChEBI" id="CHEBI:77875"/>
        <dbReference type="EC" id="1.4.3.16"/>
    </reaction>
    <physiologicalReaction direction="left-to-right" evidence="9">
        <dbReference type="Rhea" id="RHEA:25877"/>
    </physiologicalReaction>
</comment>
<dbReference type="Gene3D" id="3.90.700.10">
    <property type="entry name" value="Succinate dehydrogenase/fumarate reductase flavoprotein, catalytic domain"/>
    <property type="match status" value="1"/>
</dbReference>
<dbReference type="EMBL" id="JABEQI010000002">
    <property type="protein sequence ID" value="MBB2185649.1"/>
    <property type="molecule type" value="Genomic_DNA"/>
</dbReference>
<evidence type="ECO:0000313" key="15">
    <source>
        <dbReference type="Proteomes" id="UP000562982"/>
    </source>
</evidence>
<evidence type="ECO:0000256" key="9">
    <source>
        <dbReference type="ARBA" id="ARBA00048305"/>
    </source>
</evidence>
<comment type="caution">
    <text evidence="13">The sequence shown here is derived from an EMBL/GenBank/DDBJ whole genome shotgun (WGS) entry which is preliminary data.</text>
</comment>
<dbReference type="InterPro" id="IPR037099">
    <property type="entry name" value="Fum_R/Succ_DH_flav-like_C_sf"/>
</dbReference>
<protein>
    <recommendedName>
        <fullName evidence="4">L-aspartate oxidase</fullName>
        <ecNumber evidence="4">1.4.3.16</ecNumber>
    </recommendedName>
</protein>
<dbReference type="GO" id="GO:0008734">
    <property type="term" value="F:L-aspartate oxidase activity"/>
    <property type="evidence" value="ECO:0007669"/>
    <property type="project" value="UniProtKB-EC"/>
</dbReference>
<dbReference type="UniPathway" id="UPA00253">
    <property type="reaction ID" value="UER00326"/>
</dbReference>
<keyword evidence="6" id="KW-0662">Pyridine nucleotide biosynthesis</keyword>
<keyword evidence="8 12" id="KW-0560">Oxidoreductase</keyword>
<evidence type="ECO:0000259" key="10">
    <source>
        <dbReference type="Pfam" id="PF00890"/>
    </source>
</evidence>
<dbReference type="EC" id="1.4.3.16" evidence="4"/>
<reference evidence="13 14" key="1">
    <citation type="submission" date="2018-07" db="EMBL/GenBank/DDBJ databases">
        <title>Genomic Encyclopedia of Type Strains, Phase IV (KMG-IV): sequencing the most valuable type-strain genomes for metagenomic binning, comparative biology and taxonomic classification.</title>
        <authorList>
            <person name="Goeker M."/>
        </authorList>
    </citation>
    <scope>NUCLEOTIDE SEQUENCE [LARGE SCALE GENOMIC DNA]</scope>
    <source>
        <strain evidence="13 14">DSM 5603</strain>
    </source>
</reference>
<dbReference type="Pfam" id="PF02910">
    <property type="entry name" value="Succ_DH_flav_C"/>
    <property type="match status" value="1"/>
</dbReference>